<dbReference type="InterPro" id="IPR001509">
    <property type="entry name" value="Epimerase_deHydtase"/>
</dbReference>
<dbReference type="SUPFAM" id="SSF51735">
    <property type="entry name" value="NAD(P)-binding Rossmann-fold domains"/>
    <property type="match status" value="1"/>
</dbReference>
<evidence type="ECO:0000313" key="2">
    <source>
        <dbReference type="EMBL" id="RMB62008.1"/>
    </source>
</evidence>
<keyword evidence="3" id="KW-1185">Reference proteome</keyword>
<dbReference type="PANTHER" id="PTHR48079:SF6">
    <property type="entry name" value="NAD(P)-BINDING DOMAIN-CONTAINING PROTEIN-RELATED"/>
    <property type="match status" value="1"/>
</dbReference>
<name>A0A3M0GCI0_9ACTN</name>
<dbReference type="Gene3D" id="3.40.50.720">
    <property type="entry name" value="NAD(P)-binding Rossmann-like Domain"/>
    <property type="match status" value="1"/>
</dbReference>
<feature type="domain" description="NAD-dependent epimerase/dehydratase" evidence="1">
    <location>
        <begin position="3"/>
        <end position="218"/>
    </location>
</feature>
<dbReference type="AlphaFoldDB" id="A0A3M0GCI0"/>
<dbReference type="Pfam" id="PF01370">
    <property type="entry name" value="Epimerase"/>
    <property type="match status" value="1"/>
</dbReference>
<dbReference type="OrthoDB" id="9795501at2"/>
<dbReference type="EMBL" id="REFW01000001">
    <property type="protein sequence ID" value="RMB62008.1"/>
    <property type="molecule type" value="Genomic_DNA"/>
</dbReference>
<evidence type="ECO:0000259" key="1">
    <source>
        <dbReference type="Pfam" id="PF01370"/>
    </source>
</evidence>
<dbReference type="InterPro" id="IPR036291">
    <property type="entry name" value="NAD(P)-bd_dom_sf"/>
</dbReference>
<dbReference type="GO" id="GO:0004029">
    <property type="term" value="F:aldehyde dehydrogenase (NAD+) activity"/>
    <property type="evidence" value="ECO:0007669"/>
    <property type="project" value="TreeGrafter"/>
</dbReference>
<protein>
    <submittedName>
        <fullName evidence="2">NAD-dependent epimerase/dehydratase family protein</fullName>
    </submittedName>
</protein>
<sequence length="331" mass="35448">MRVLVTGASGLLGGDVARALAARGDDVTVLQRRPSGLRLREVLGDITELDSLTRAVDGCDAVVHLAAKVNVTGSWEDYRRINVDGTEALLQACLGADVRRMVFVSSPSVAHAGRSLVGAGSGRADPERARGHYARSKAMAEQRALAADARGELAVVAVRPHIVWGPGDTQLVERIGRRARSGRLPVIGSGAPLVDTIYIDNAVDALVAALDRCDDARGQSLVVTNGEPRPIGEILAGWARATGAPAPTRHVPAVLARWAGSGVDAVTALRERLGHDLTSDPPITRFLAEQLSTAHWFDQRRTRQVLGWAPRVSLDEGFARMRRHYAHHPLT</sequence>
<proteinExistence type="predicted"/>
<comment type="caution">
    <text evidence="2">The sequence shown here is derived from an EMBL/GenBank/DDBJ whole genome shotgun (WGS) entry which is preliminary data.</text>
</comment>
<dbReference type="RefSeq" id="WP_121900556.1">
    <property type="nucleotide sequence ID" value="NZ_REFW01000001.1"/>
</dbReference>
<evidence type="ECO:0000313" key="3">
    <source>
        <dbReference type="Proteomes" id="UP000275256"/>
    </source>
</evidence>
<reference evidence="2 3" key="1">
    <citation type="submission" date="2018-10" db="EMBL/GenBank/DDBJ databases">
        <title>Tessaracoccus antarcticuss sp. nov., isolated from sediment.</title>
        <authorList>
            <person name="Zhou L.Y."/>
            <person name="Du Z.J."/>
        </authorList>
    </citation>
    <scope>NUCLEOTIDE SEQUENCE [LARGE SCALE GENOMIC DNA]</scope>
    <source>
        <strain evidence="2 3">JDX10</strain>
    </source>
</reference>
<accession>A0A3M0GCI0</accession>
<dbReference type="Proteomes" id="UP000275256">
    <property type="component" value="Unassembled WGS sequence"/>
</dbReference>
<gene>
    <name evidence="2" type="ORF">EAX62_05325</name>
</gene>
<dbReference type="InterPro" id="IPR051783">
    <property type="entry name" value="NAD(P)-dependent_oxidoreduct"/>
</dbReference>
<organism evidence="2 3">
    <name type="scientific">Tessaracoccus antarcticus</name>
    <dbReference type="NCBI Taxonomy" id="2479848"/>
    <lineage>
        <taxon>Bacteria</taxon>
        <taxon>Bacillati</taxon>
        <taxon>Actinomycetota</taxon>
        <taxon>Actinomycetes</taxon>
        <taxon>Propionibacteriales</taxon>
        <taxon>Propionibacteriaceae</taxon>
        <taxon>Tessaracoccus</taxon>
    </lineage>
</organism>
<dbReference type="GO" id="GO:0005737">
    <property type="term" value="C:cytoplasm"/>
    <property type="evidence" value="ECO:0007669"/>
    <property type="project" value="TreeGrafter"/>
</dbReference>
<dbReference type="PANTHER" id="PTHR48079">
    <property type="entry name" value="PROTEIN YEEZ"/>
    <property type="match status" value="1"/>
</dbReference>